<reference evidence="2 3" key="1">
    <citation type="journal article" date="2016" name="Nat. Commun.">
        <title>Thousands of microbial genomes shed light on interconnected biogeochemical processes in an aquifer system.</title>
        <authorList>
            <person name="Anantharaman K."/>
            <person name="Brown C.T."/>
            <person name="Hug L.A."/>
            <person name="Sharon I."/>
            <person name="Castelle C.J."/>
            <person name="Probst A.J."/>
            <person name="Thomas B.C."/>
            <person name="Singh A."/>
            <person name="Wilkins M.J."/>
            <person name="Karaoz U."/>
            <person name="Brodie E.L."/>
            <person name="Williams K.H."/>
            <person name="Hubbard S.S."/>
            <person name="Banfield J.F."/>
        </authorList>
    </citation>
    <scope>NUCLEOTIDE SEQUENCE [LARGE SCALE GENOMIC DNA]</scope>
</reference>
<evidence type="ECO:0000256" key="1">
    <source>
        <dbReference type="SAM" id="SignalP"/>
    </source>
</evidence>
<evidence type="ECO:0000313" key="3">
    <source>
        <dbReference type="Proteomes" id="UP000179258"/>
    </source>
</evidence>
<dbReference type="AlphaFoldDB" id="A0A1G2R5H6"/>
<protein>
    <submittedName>
        <fullName evidence="2">Uncharacterized protein</fullName>
    </submittedName>
</protein>
<name>A0A1G2R5H6_9BACT</name>
<keyword evidence="1" id="KW-0732">Signal</keyword>
<dbReference type="Proteomes" id="UP000179258">
    <property type="component" value="Unassembled WGS sequence"/>
</dbReference>
<proteinExistence type="predicted"/>
<organism evidence="2 3">
    <name type="scientific">Candidatus Wildermuthbacteria bacterium RIFCSPHIGHO2_02_FULL_47_17</name>
    <dbReference type="NCBI Taxonomy" id="1802452"/>
    <lineage>
        <taxon>Bacteria</taxon>
        <taxon>Candidatus Wildermuthiibacteriota</taxon>
    </lineage>
</organism>
<comment type="caution">
    <text evidence="2">The sequence shown here is derived from an EMBL/GenBank/DDBJ whole genome shotgun (WGS) entry which is preliminary data.</text>
</comment>
<feature type="signal peptide" evidence="1">
    <location>
        <begin position="1"/>
        <end position="23"/>
    </location>
</feature>
<dbReference type="EMBL" id="MHTX01000023">
    <property type="protein sequence ID" value="OHA68076.1"/>
    <property type="molecule type" value="Genomic_DNA"/>
</dbReference>
<accession>A0A1G2R5H6</accession>
<evidence type="ECO:0000313" key="2">
    <source>
        <dbReference type="EMBL" id="OHA68076.1"/>
    </source>
</evidence>
<sequence length="77" mass="8099">MAAILISYNIPLAKLFFARLAFANAFRSPACVAEATSARRRPASMVSAEGGMAGRALSGSRTLVRETASSCECMPSE</sequence>
<feature type="chain" id="PRO_5009584205" evidence="1">
    <location>
        <begin position="24"/>
        <end position="77"/>
    </location>
</feature>
<gene>
    <name evidence="2" type="ORF">A3D59_04290</name>
</gene>